<dbReference type="GO" id="GO:0046983">
    <property type="term" value="F:protein dimerization activity"/>
    <property type="evidence" value="ECO:0007669"/>
    <property type="project" value="InterPro"/>
</dbReference>
<evidence type="ECO:0000256" key="11">
    <source>
        <dbReference type="ARBA" id="ARBA00047786"/>
    </source>
</evidence>
<organism evidence="17 18">
    <name type="scientific">Biomphalaria glabrata</name>
    <name type="common">Bloodfluke planorb</name>
    <name type="synonym">Freshwater snail</name>
    <dbReference type="NCBI Taxonomy" id="6526"/>
    <lineage>
        <taxon>Eukaryota</taxon>
        <taxon>Metazoa</taxon>
        <taxon>Spiralia</taxon>
        <taxon>Lophotrochozoa</taxon>
        <taxon>Mollusca</taxon>
        <taxon>Gastropoda</taxon>
        <taxon>Heterobranchia</taxon>
        <taxon>Euthyneura</taxon>
        <taxon>Panpulmonata</taxon>
        <taxon>Hygrophila</taxon>
        <taxon>Lymnaeoidea</taxon>
        <taxon>Planorbidae</taxon>
        <taxon>Biomphalaria</taxon>
    </lineage>
</organism>
<evidence type="ECO:0000256" key="8">
    <source>
        <dbReference type="ARBA" id="ARBA00023002"/>
    </source>
</evidence>
<keyword evidence="7" id="KW-0809">Transit peptide</keyword>
<dbReference type="GO" id="GO:0006915">
    <property type="term" value="P:apoptotic process"/>
    <property type="evidence" value="ECO:0007669"/>
    <property type="project" value="UniProtKB-KW"/>
</dbReference>
<feature type="compositionally biased region" description="Low complexity" evidence="12">
    <location>
        <begin position="668"/>
        <end position="686"/>
    </location>
</feature>
<comment type="subcellular location">
    <subcellularLocation>
        <location evidence="2">Mitochondrion</location>
    </subcellularLocation>
</comment>
<comment type="cofactor">
    <cofactor evidence="1">
        <name>FAD</name>
        <dbReference type="ChEBI" id="CHEBI:57692"/>
    </cofactor>
</comment>
<dbReference type="VEuPathDB" id="VectorBase:BGLB000080"/>
<keyword evidence="13" id="KW-0472">Membrane</keyword>
<evidence type="ECO:0000256" key="13">
    <source>
        <dbReference type="SAM" id="Phobius"/>
    </source>
</evidence>
<comment type="catalytic activity">
    <reaction evidence="11">
        <text>A + NADH + H(+) = AH2 + NAD(+)</text>
        <dbReference type="Rhea" id="RHEA:11356"/>
        <dbReference type="ChEBI" id="CHEBI:13193"/>
        <dbReference type="ChEBI" id="CHEBI:15378"/>
        <dbReference type="ChEBI" id="CHEBI:17499"/>
        <dbReference type="ChEBI" id="CHEBI:57540"/>
        <dbReference type="ChEBI" id="CHEBI:57945"/>
    </reaction>
</comment>
<keyword evidence="6" id="KW-0274">FAD</keyword>
<dbReference type="VEuPathDB" id="VectorBase:BGLAX_046401"/>
<dbReference type="GO" id="GO:0071949">
    <property type="term" value="F:FAD binding"/>
    <property type="evidence" value="ECO:0007669"/>
    <property type="project" value="TreeGrafter"/>
</dbReference>
<dbReference type="SMART" id="SM01353">
    <property type="entry name" value="AIF_C"/>
    <property type="match status" value="1"/>
</dbReference>
<dbReference type="PRINTS" id="PR00368">
    <property type="entry name" value="FADPNR"/>
</dbReference>
<feature type="transmembrane region" description="Helical" evidence="13">
    <location>
        <begin position="87"/>
        <end position="111"/>
    </location>
</feature>
<dbReference type="KEGG" id="bgt:106078948"/>
<dbReference type="PANTHER" id="PTHR43557:SF4">
    <property type="entry name" value="APOPTOSIS-INDUCING FACTOR 1, MITOCHONDRIAL"/>
    <property type="match status" value="1"/>
</dbReference>
<dbReference type="PANTHER" id="PTHR43557">
    <property type="entry name" value="APOPTOSIS-INDUCING FACTOR 1"/>
    <property type="match status" value="1"/>
</dbReference>
<dbReference type="GO" id="GO:0033108">
    <property type="term" value="P:mitochondrial respiratory chain complex assembly"/>
    <property type="evidence" value="ECO:0007669"/>
    <property type="project" value="TreeGrafter"/>
</dbReference>
<feature type="region of interest" description="Disordered" evidence="12">
    <location>
        <begin position="666"/>
        <end position="686"/>
    </location>
</feature>
<evidence type="ECO:0000256" key="5">
    <source>
        <dbReference type="ARBA" id="ARBA00022703"/>
    </source>
</evidence>
<accession>A0A2C9JBH3</accession>
<evidence type="ECO:0000313" key="18">
    <source>
        <dbReference type="Proteomes" id="UP000076420"/>
    </source>
</evidence>
<feature type="region of interest" description="Disordered" evidence="12">
    <location>
        <begin position="144"/>
        <end position="175"/>
    </location>
</feature>
<dbReference type="Pfam" id="PF14721">
    <property type="entry name" value="AIF_C"/>
    <property type="match status" value="1"/>
</dbReference>
<evidence type="ECO:0000259" key="15">
    <source>
        <dbReference type="Pfam" id="PF14721"/>
    </source>
</evidence>
<evidence type="ECO:0000256" key="2">
    <source>
        <dbReference type="ARBA" id="ARBA00004173"/>
    </source>
</evidence>
<name>A0A2C9JBH3_BIOGL</name>
<dbReference type="Gene3D" id="3.30.390.30">
    <property type="match status" value="1"/>
</dbReference>
<keyword evidence="10" id="KW-0496">Mitochondrion</keyword>
<dbReference type="EnsemblMetazoa" id="BGLB000080-RB">
    <property type="protein sequence ID" value="BGLB000080-PB"/>
    <property type="gene ID" value="BGLB000080"/>
</dbReference>
<comment type="similarity">
    <text evidence="3">Belongs to the FAD-dependent oxidoreductase family.</text>
</comment>
<dbReference type="GO" id="GO:0016174">
    <property type="term" value="F:NAD(P)H oxidase H2O2-forming activity"/>
    <property type="evidence" value="ECO:0007669"/>
    <property type="project" value="TreeGrafter"/>
</dbReference>
<dbReference type="PRINTS" id="PR00411">
    <property type="entry name" value="PNDRDTASEI"/>
</dbReference>
<feature type="domain" description="Deltamethrin resistance protein prag01" evidence="16">
    <location>
        <begin position="67"/>
        <end position="112"/>
    </location>
</feature>
<dbReference type="InterPro" id="IPR016156">
    <property type="entry name" value="FAD/NAD-linked_Rdtase_dimer_sf"/>
</dbReference>
<evidence type="ECO:0000256" key="7">
    <source>
        <dbReference type="ARBA" id="ARBA00022946"/>
    </source>
</evidence>
<dbReference type="GO" id="GO:0005739">
    <property type="term" value="C:mitochondrion"/>
    <property type="evidence" value="ECO:0007669"/>
    <property type="project" value="UniProtKB-SubCell"/>
</dbReference>
<keyword evidence="9" id="KW-0520">NAD</keyword>
<keyword evidence="5" id="KW-0053">Apoptosis</keyword>
<dbReference type="OrthoDB" id="6029at2759"/>
<evidence type="ECO:0000256" key="1">
    <source>
        <dbReference type="ARBA" id="ARBA00001974"/>
    </source>
</evidence>
<dbReference type="InterPro" id="IPR031973">
    <property type="entry name" value="Deltameth_res_prag01"/>
</dbReference>
<evidence type="ECO:0000256" key="6">
    <source>
        <dbReference type="ARBA" id="ARBA00022827"/>
    </source>
</evidence>
<keyword evidence="13" id="KW-0812">Transmembrane</keyword>
<feature type="domain" description="FAD/NAD(P)-binding" evidence="14">
    <location>
        <begin position="186"/>
        <end position="514"/>
    </location>
</feature>
<keyword evidence="8" id="KW-0560">Oxidoreductase</keyword>
<evidence type="ECO:0000256" key="10">
    <source>
        <dbReference type="ARBA" id="ARBA00023128"/>
    </source>
</evidence>
<evidence type="ECO:0000313" key="17">
    <source>
        <dbReference type="EnsemblMetazoa" id="BGLB000080-PB"/>
    </source>
</evidence>
<keyword evidence="4" id="KW-0285">Flavoprotein</keyword>
<protein>
    <recommendedName>
        <fullName evidence="19">Apoptosis-inducing factor 1, mitochondrial</fullName>
    </recommendedName>
</protein>
<dbReference type="Pfam" id="PF07992">
    <property type="entry name" value="Pyr_redox_2"/>
    <property type="match status" value="1"/>
</dbReference>
<sequence>MQRAYAFARLPQLSNISLKNSYAFLSKAHIGSPLASQPRCLSSHGTPAHWKTKKEISIEHKSHMDFMPVPQGSWQESYNKKQQSRNILLAVSALAFGVTYFIAYKVGGIYLHGMDYKTFSAQKTSEITDAIVSAFSFSSLKAASPEEGTGKATPPEQGDGTSADATTVKPGETDWSLLPEVPEETQYLIVGAGTAAFGAFRAIKSRDPKAKILVVGEEASVPYMRPPLSKELWFNEDRLEVEQLNFRQWNGKKRSVFYEPKEFYAEPKMLSNQENGGIALLMGKKVVKLDARKKIAWLSTGEKIKYDKCLIATGGKPRNLPILEQAEPEVRSRTVLYRNIEDFKRLDSITQSAQSIAIVGGGFLGSELACALGKRGQKAGLKVYQIFPEKGNMGKVLPEYLSKWTTRKVEKEGVIVMTNQSVTNATFKDGKVQLSTSEGLTVDVDCVVAAIGLEPNVELARASNLELDPVNGGFLVNAELEARRDIWVAGDASCFYDIKLGRRRVEHHDHAVVSGRLAGENMTGAAKPYWHQSMFWSDLGPDVGYEAIGIVDSSLPTVAVFTKATEKDTPKAVVEESGENLRSESEMNYVQSAQNNVPVAPMDTEDYGKGVVFYLNNKKTVVGILLWNTFNKMSIARQVLRDGARNEDLYEVAKLFDIYDTLADAAQEETSSPATTPTQAAASAAS</sequence>
<dbReference type="SUPFAM" id="SSF55424">
    <property type="entry name" value="FAD/NAD-linked reductases, dimerisation (C-terminal) domain"/>
    <property type="match status" value="1"/>
</dbReference>
<evidence type="ECO:0000259" key="14">
    <source>
        <dbReference type="Pfam" id="PF07992"/>
    </source>
</evidence>
<proteinExistence type="inferred from homology"/>
<evidence type="ECO:0000256" key="4">
    <source>
        <dbReference type="ARBA" id="ARBA00022630"/>
    </source>
</evidence>
<gene>
    <name evidence="17" type="primary">106078948</name>
</gene>
<dbReference type="InterPro" id="IPR023753">
    <property type="entry name" value="FAD/NAD-binding_dom"/>
</dbReference>
<dbReference type="SUPFAM" id="SSF51905">
    <property type="entry name" value="FAD/NAD(P)-binding domain"/>
    <property type="match status" value="2"/>
</dbReference>
<evidence type="ECO:0008006" key="19">
    <source>
        <dbReference type="Google" id="ProtNLM"/>
    </source>
</evidence>
<dbReference type="AlphaFoldDB" id="A0A2C9JBH3"/>
<evidence type="ECO:0000256" key="12">
    <source>
        <dbReference type="SAM" id="MobiDB-lite"/>
    </source>
</evidence>
<dbReference type="InterPro" id="IPR050446">
    <property type="entry name" value="FAD-oxidoreductase/Apoptosis"/>
</dbReference>
<dbReference type="Gene3D" id="3.50.50.60">
    <property type="entry name" value="FAD/NAD(P)-binding domain"/>
    <property type="match status" value="2"/>
</dbReference>
<evidence type="ECO:0000256" key="9">
    <source>
        <dbReference type="ARBA" id="ARBA00023027"/>
    </source>
</evidence>
<feature type="domain" description="Mitochondrial apoptosis-inducing factor C-terminal" evidence="15">
    <location>
        <begin position="518"/>
        <end position="642"/>
    </location>
</feature>
<evidence type="ECO:0000259" key="16">
    <source>
        <dbReference type="Pfam" id="PF16020"/>
    </source>
</evidence>
<dbReference type="STRING" id="6526.A0A2C9JBH3"/>
<dbReference type="InterPro" id="IPR036188">
    <property type="entry name" value="FAD/NAD-bd_sf"/>
</dbReference>
<keyword evidence="13" id="KW-1133">Transmembrane helix</keyword>
<dbReference type="InterPro" id="IPR029324">
    <property type="entry name" value="AIF_C"/>
</dbReference>
<dbReference type="Proteomes" id="UP000076420">
    <property type="component" value="Unassembled WGS sequence"/>
</dbReference>
<reference evidence="17" key="1">
    <citation type="submission" date="2020-05" db="UniProtKB">
        <authorList>
            <consortium name="EnsemblMetazoa"/>
        </authorList>
    </citation>
    <scope>IDENTIFICATION</scope>
    <source>
        <strain evidence="17">BB02</strain>
    </source>
</reference>
<dbReference type="Pfam" id="PF16020">
    <property type="entry name" value="Deltameth_res"/>
    <property type="match status" value="1"/>
</dbReference>
<evidence type="ECO:0000256" key="3">
    <source>
        <dbReference type="ARBA" id="ARBA00006442"/>
    </source>
</evidence>